<dbReference type="PRINTS" id="PR01453">
    <property type="entry name" value="EPMEMFAMILY"/>
</dbReference>
<dbReference type="InterPro" id="IPR003936">
    <property type="entry name" value="PMP22"/>
</dbReference>
<keyword evidence="9 11" id="KW-0472">Membrane</keyword>
<dbReference type="GeneTree" id="ENSGT00950000182696"/>
<dbReference type="PROSITE" id="PS01222">
    <property type="entry name" value="PMP22_2"/>
    <property type="match status" value="1"/>
</dbReference>
<evidence type="ECO:0000256" key="2">
    <source>
        <dbReference type="ARBA" id="ARBA00004651"/>
    </source>
</evidence>
<comment type="subcellular location">
    <subcellularLocation>
        <location evidence="2">Cell membrane</location>
        <topology evidence="2">Multi-pass membrane protein</topology>
    </subcellularLocation>
    <subcellularLocation>
        <location evidence="11">Membrane</location>
        <topology evidence="11">Multi-pass membrane protein</topology>
    </subcellularLocation>
</comment>
<comment type="function">
    <text evidence="1">Might be involved in growth regulation, and in myelinization in the peripheral nervous system.</text>
</comment>
<reference evidence="12" key="1">
    <citation type="submission" date="2020-11" db="EMBL/GenBank/DDBJ databases">
        <title>Gallus gallus (Chicken) genome, bGalGal1, GRCg7b, maternal haplotype autosomes + Z &amp; W.</title>
        <authorList>
            <person name="Warren W."/>
            <person name="Formenti G."/>
            <person name="Fedrigo O."/>
            <person name="Haase B."/>
            <person name="Mountcastle J."/>
            <person name="Balacco J."/>
            <person name="Tracey A."/>
            <person name="Schneider V."/>
            <person name="Okimoto R."/>
            <person name="Cheng H."/>
            <person name="Hawken R."/>
            <person name="Howe K."/>
            <person name="Jarvis E.D."/>
        </authorList>
    </citation>
    <scope>NUCLEOTIDE SEQUENCE [LARGE SCALE GENOMIC DNA]</scope>
    <source>
        <strain evidence="12">Broiler</strain>
    </source>
</reference>
<dbReference type="Ensembl" id="ENSGALT00010072364.1">
    <property type="protein sequence ID" value="ENSGALP00010044831.1"/>
    <property type="gene ID" value="ENSGALG00010029937.1"/>
</dbReference>
<gene>
    <name evidence="12" type="primary">PMP22</name>
</gene>
<evidence type="ECO:0000256" key="5">
    <source>
        <dbReference type="ARBA" id="ARBA00022475"/>
    </source>
</evidence>
<feature type="transmembrane region" description="Helical" evidence="11">
    <location>
        <begin position="178"/>
        <end position="198"/>
    </location>
</feature>
<name>A0A8V1AP09_CHICK</name>
<dbReference type="GO" id="GO:0032060">
    <property type="term" value="P:bleb assembly"/>
    <property type="evidence" value="ECO:0007669"/>
    <property type="project" value="Ensembl"/>
</dbReference>
<keyword evidence="7" id="KW-0832">Ubl conjugation</keyword>
<feature type="transmembrane region" description="Helical" evidence="11">
    <location>
        <begin position="137"/>
        <end position="158"/>
    </location>
</feature>
<dbReference type="InterPro" id="IPR004031">
    <property type="entry name" value="PMP22/EMP/MP20/Claudin"/>
</dbReference>
<feature type="transmembrane region" description="Helical" evidence="11">
    <location>
        <begin position="44"/>
        <end position="72"/>
    </location>
</feature>
<evidence type="ECO:0000313" key="12">
    <source>
        <dbReference type="Ensembl" id="ENSGALP00010044831.1"/>
    </source>
</evidence>
<evidence type="ECO:0000256" key="4">
    <source>
        <dbReference type="ARBA" id="ARBA00015663"/>
    </source>
</evidence>
<keyword evidence="8 11" id="KW-1133">Transmembrane helix</keyword>
<comment type="similarity">
    <text evidence="3 11">Belongs to the PMP-22/EMP/MP20 family.</text>
</comment>
<keyword evidence="6 11" id="KW-0812">Transmembrane</keyword>
<reference evidence="12" key="3">
    <citation type="submission" date="2025-09" db="UniProtKB">
        <authorList>
            <consortium name="Ensembl"/>
        </authorList>
    </citation>
    <scope>IDENTIFICATION</scope>
    <source>
        <strain evidence="12">broiler</strain>
    </source>
</reference>
<sequence length="202" mass="21795">MDASPPRGSPGEMGEGMLPRRSGAGGGCPVVSCGVVSDTTARMLLLLLGIIVLHVTVLVLLFVSTIVSQWLVNGGQTADLWQNCTSGTGAIFQCLTSSTNEWLQSVQAMMILSVIFSVLSLFLFFCQLFTLTKGGRFYLTGIFQILAGLCVMSGAAIFTVRHTDWHEASENTSYGFAYILAWLAFPLALASGIIYVILRKRE</sequence>
<evidence type="ECO:0000256" key="8">
    <source>
        <dbReference type="ARBA" id="ARBA00022989"/>
    </source>
</evidence>
<dbReference type="Proteomes" id="UP000000539">
    <property type="component" value="Chromosome 18"/>
</dbReference>
<dbReference type="FunFam" id="1.20.140.150:FF:000019">
    <property type="entry name" value="Peripheral myelin protein 22"/>
    <property type="match status" value="1"/>
</dbReference>
<feature type="transmembrane region" description="Helical" evidence="11">
    <location>
        <begin position="106"/>
        <end position="125"/>
    </location>
</feature>
<dbReference type="PRINTS" id="PR01458">
    <property type="entry name" value="PMYELIN22"/>
</dbReference>
<evidence type="ECO:0000256" key="1">
    <source>
        <dbReference type="ARBA" id="ARBA00002422"/>
    </source>
</evidence>
<dbReference type="PROSITE" id="PS01221">
    <property type="entry name" value="PMP22_1"/>
    <property type="match status" value="1"/>
</dbReference>
<dbReference type="GO" id="GO:0007399">
    <property type="term" value="P:nervous system development"/>
    <property type="evidence" value="ECO:0007669"/>
    <property type="project" value="UniProtKB-ARBA"/>
</dbReference>
<protein>
    <recommendedName>
        <fullName evidence="4">Peripheral myelin protein 22</fullName>
    </recommendedName>
</protein>
<dbReference type="GO" id="GO:0006915">
    <property type="term" value="P:apoptotic process"/>
    <property type="evidence" value="ECO:0007669"/>
    <property type="project" value="Ensembl"/>
</dbReference>
<keyword evidence="13" id="KW-1185">Reference proteome</keyword>
<dbReference type="AlphaFoldDB" id="A0A8V1AP09"/>
<keyword evidence="10" id="KW-0325">Glycoprotein</keyword>
<evidence type="ECO:0000256" key="6">
    <source>
        <dbReference type="ARBA" id="ARBA00022692"/>
    </source>
</evidence>
<reference evidence="12" key="2">
    <citation type="submission" date="2025-08" db="UniProtKB">
        <authorList>
            <consortium name="Ensembl"/>
        </authorList>
    </citation>
    <scope>IDENTIFICATION</scope>
    <source>
        <strain evidence="12">broiler</strain>
    </source>
</reference>
<dbReference type="OrthoDB" id="6084046at2759"/>
<evidence type="ECO:0000256" key="10">
    <source>
        <dbReference type="ARBA" id="ARBA00023180"/>
    </source>
</evidence>
<organism evidence="12 13">
    <name type="scientific">Gallus gallus</name>
    <name type="common">Chicken</name>
    <dbReference type="NCBI Taxonomy" id="9031"/>
    <lineage>
        <taxon>Eukaryota</taxon>
        <taxon>Metazoa</taxon>
        <taxon>Chordata</taxon>
        <taxon>Craniata</taxon>
        <taxon>Vertebrata</taxon>
        <taxon>Euteleostomi</taxon>
        <taxon>Archelosauria</taxon>
        <taxon>Archosauria</taxon>
        <taxon>Dinosauria</taxon>
        <taxon>Saurischia</taxon>
        <taxon>Theropoda</taxon>
        <taxon>Coelurosauria</taxon>
        <taxon>Aves</taxon>
        <taxon>Neognathae</taxon>
        <taxon>Galloanserae</taxon>
        <taxon>Galliformes</taxon>
        <taxon>Phasianidae</taxon>
        <taxon>Phasianinae</taxon>
        <taxon>Gallus</taxon>
    </lineage>
</organism>
<dbReference type="InterPro" id="IPR004032">
    <property type="entry name" value="PMP22_EMP_MP20"/>
</dbReference>
<evidence type="ECO:0000256" key="7">
    <source>
        <dbReference type="ARBA" id="ARBA00022843"/>
    </source>
</evidence>
<evidence type="ECO:0000256" key="3">
    <source>
        <dbReference type="ARBA" id="ARBA00006864"/>
    </source>
</evidence>
<accession>A0A8V1AP09</accession>
<dbReference type="PANTHER" id="PTHR10671">
    <property type="entry name" value="EPITHELIAL MEMBRANE PROTEIN-RELATED"/>
    <property type="match status" value="1"/>
</dbReference>
<proteinExistence type="inferred from homology"/>
<dbReference type="Gene3D" id="1.20.140.150">
    <property type="match status" value="1"/>
</dbReference>
<dbReference type="InterPro" id="IPR050579">
    <property type="entry name" value="PMP-22/EMP/MP20-like"/>
</dbReference>
<evidence type="ECO:0000256" key="9">
    <source>
        <dbReference type="ARBA" id="ARBA00023136"/>
    </source>
</evidence>
<dbReference type="PANTHER" id="PTHR10671:SF7">
    <property type="entry name" value="PERIPHERAL MYELIN PROTEIN 22"/>
    <property type="match status" value="1"/>
</dbReference>
<dbReference type="GO" id="GO:0005886">
    <property type="term" value="C:plasma membrane"/>
    <property type="evidence" value="ECO:0000318"/>
    <property type="project" value="GO_Central"/>
</dbReference>
<keyword evidence="5" id="KW-1003">Cell membrane</keyword>
<dbReference type="FunCoup" id="A0A8V1AP09">
    <property type="interactions" value="10"/>
</dbReference>
<evidence type="ECO:0000256" key="11">
    <source>
        <dbReference type="RuleBase" id="RU363088"/>
    </source>
</evidence>
<evidence type="ECO:0000313" key="13">
    <source>
        <dbReference type="Proteomes" id="UP000000539"/>
    </source>
</evidence>
<dbReference type="Pfam" id="PF00822">
    <property type="entry name" value="PMP22_Claudin"/>
    <property type="match status" value="1"/>
</dbReference>